<feature type="region of interest" description="Disordered" evidence="13">
    <location>
        <begin position="1014"/>
        <end position="1039"/>
    </location>
</feature>
<dbReference type="InterPro" id="IPR025789">
    <property type="entry name" value="DOT1_dom"/>
</dbReference>
<feature type="compositionally biased region" description="Basic and acidic residues" evidence="13">
    <location>
        <begin position="1170"/>
        <end position="1185"/>
    </location>
</feature>
<feature type="compositionally biased region" description="Polar residues" evidence="13">
    <location>
        <begin position="1203"/>
        <end position="1214"/>
    </location>
</feature>
<dbReference type="FunFam" id="3.40.50.150:FF:000033">
    <property type="entry name" value="Histone-lysine N-methyltransferase, H3 lysine-79 specific"/>
    <property type="match status" value="1"/>
</dbReference>
<feature type="region of interest" description="Disordered" evidence="13">
    <location>
        <begin position="1131"/>
        <end position="1185"/>
    </location>
</feature>
<feature type="region of interest" description="Disordered" evidence="13">
    <location>
        <begin position="1644"/>
        <end position="1715"/>
    </location>
</feature>
<feature type="compositionally biased region" description="Low complexity" evidence="13">
    <location>
        <begin position="513"/>
        <end position="553"/>
    </location>
</feature>
<dbReference type="GO" id="GO:0140956">
    <property type="term" value="F:histone H3K79 trimethyltransferase activity"/>
    <property type="evidence" value="ECO:0007669"/>
    <property type="project" value="UniProtKB-EC"/>
</dbReference>
<feature type="compositionally biased region" description="Low complexity" evidence="13">
    <location>
        <begin position="1280"/>
        <end position="1305"/>
    </location>
</feature>
<feature type="region of interest" description="Disordered" evidence="13">
    <location>
        <begin position="1554"/>
        <end position="1578"/>
    </location>
</feature>
<comment type="caution">
    <text evidence="15">The sequence shown here is derived from an EMBL/GenBank/DDBJ whole genome shotgun (WGS) entry which is preliminary data.</text>
</comment>
<sequence length="1724" mass="193051">MTTGGTALVDHHQNSSHYNNNNNNNNNRQQQSIDTSLINSDHNDIQSTTTTTIRSSSSSMAMETRPSIEQRSQPSAELINVTRKLRLLSPVGAEAAEYDWPLVVMNKYNAAIEIIETIRLVAEEFPPLETALKNILADYDTSSYEKMKCFCDRYNKVIKGSVQMWKGTSIPEPEKRPTIELLSHIMQMCYNHSVGDPQKLNKFYEPFSPEVYGETSFQFVQQMIDEIGLDKDDVFIDLGSGIGQVVLHVAAAVNCVRCIGIEKADLPATYAEQMKKQFQFWLKWYGRKCSDFELFRGDFFSEEFKDMIYGANFIFVNNFAFGPEVDHRLKGYFQNLLDGSQILSSKAFCSLNFRFSQRNLSDIGAMMTVKEILPRDQSVSWTGRPVSYYLHTIDRKQLAIYFEKSKNHRLKSNNNGHSSSSTSNSSSTSSHNRKSNRNRQQQQQQQLSSTALTTITASNHQNIIVNNNNNNGIHQQNIDDNEDDSNQSNSLIKDENMIPNKWTRKAWSEYISSNNNNNSGQNTNNNSNNSISVSTTNGPSTVNSTVTPTTTTTEIDDDQMSRSPKLSTSATIASTVIAAQKKRTRGRPRKINIPDNKNDDIDDHSGNGDNNVGIDETSHNQCELSGNNNNNIVDDEDDDDIENGISNPPEDDDVDEDQCNDSNNRRGRPKKNSSSTQKKISHKTKRKSSIFSTGRSKKSFKGISMNSLAVLHEQTVLSTTAINTNLSINVPNGNSHHYHQHNSRRRYSPPPPGCVEQRLCSRLDETTVQVPNITVINKELIAAAAANASCDLSSPTTALRQQMTPPPDIDDTSTAAGRLDSKTEISEQIKEFNGIRLCRPLTLNELLYLYAKQIQNFNLYMRKPEYLDSLRQSIHTYENENDNSNYQINQMNKKIYEDKFNLKRYLKDLNIESSQDLVTRIHEVTDCVSQLKVQIAELKRLIVTREDELNDLCAQAEQIQLERRQQEHRRRHEQRRCLDEIYERERQLQKQIDDQKLQLERQQQQILQQQQLQQQQQQQNPEPSIVTTESADQVESPKISYKEMKYKKYLKRTNRTTTPPPPPAPTAVIMATVASESVPMTPPTPIPTPPSNSNDGGGVNVESSKSSDAMKIDVNRINSVIMKGFNEEKAAANAEQSKSSNQVKRQSSSSTNSSSTNNDSKQSNKRTRNSKKETKIETLKTKKGDHRDVIMTAGCLTTVVNRKNSNNSKANHLDSSSYNSETNSTSNISTVNAKTVETIAKSKSSNSDAESQKPFPFKLKINCKESKVKILNESETMNDSLTTSTTTTNKRKSSTTATTESTHSTSKNKKTRSSESSSIHQSTDNIASPVEMKRPSVVIKLGSNGQYYSQTTLIDNKDNDGHTDDGDKKRSKTDENQDENSELTKKSIESLKSNSTTSKGSRKGRSSTAKHSKQQQSVLNSQDVQQQQQQQQQTTINSVTTSVDNSLHQPNDQQQNLSMANQHYTKPSVPIPPPSTTNADLAVNYALNFFNNITDEIGTKNSYFNAAAAGYLQAAAASGQHFNPGFYNSLNQHSHHQGHNSFVKNKSNYNNGTVGGNVRNSTTTTTTTAAETSSSNHQHKDFYDHAMQQFAAAGVTNKETTEQFLHQYGLMGHHSHHHHPQSSSTTANGHFDYSSSLAACRYQNNQSSSQQPSSNGNGLSSMGHNNNNNDPYANSLHMTGSSLDSLMSATADTNPIHNHHHPAAKTTKDHNNKSTTFYNQKMIF</sequence>
<dbReference type="GO" id="GO:0035097">
    <property type="term" value="C:histone methyltransferase complex"/>
    <property type="evidence" value="ECO:0007669"/>
    <property type="project" value="UniProtKB-ARBA"/>
</dbReference>
<feature type="compositionally biased region" description="Basic and acidic residues" evidence="13">
    <location>
        <begin position="1355"/>
        <end position="1375"/>
    </location>
</feature>
<feature type="compositionally biased region" description="Acidic residues" evidence="13">
    <location>
        <begin position="649"/>
        <end position="659"/>
    </location>
</feature>
<dbReference type="InterPro" id="IPR030445">
    <property type="entry name" value="H3-K79_meTrfase"/>
</dbReference>
<feature type="compositionally biased region" description="Basic residues" evidence="13">
    <location>
        <begin position="1400"/>
        <end position="1413"/>
    </location>
</feature>
<feature type="compositionally biased region" description="Low complexity" evidence="13">
    <location>
        <begin position="567"/>
        <end position="579"/>
    </location>
</feature>
<evidence type="ECO:0000256" key="1">
    <source>
        <dbReference type="ARBA" id="ARBA00004123"/>
    </source>
</evidence>
<feature type="compositionally biased region" description="Basic and acidic residues" evidence="13">
    <location>
        <begin position="596"/>
        <end position="606"/>
    </location>
</feature>
<feature type="region of interest" description="Disordered" evidence="13">
    <location>
        <begin position="1350"/>
        <end position="1437"/>
    </location>
</feature>
<keyword evidence="12" id="KW-0175">Coiled coil</keyword>
<dbReference type="EC" id="2.1.1.360" evidence="2 11"/>
<feature type="compositionally biased region" description="Low complexity" evidence="13">
    <location>
        <begin position="438"/>
        <end position="449"/>
    </location>
</feature>
<dbReference type="GO" id="GO:0032259">
    <property type="term" value="P:methylation"/>
    <property type="evidence" value="ECO:0007669"/>
    <property type="project" value="UniProtKB-KW"/>
</dbReference>
<evidence type="ECO:0000256" key="5">
    <source>
        <dbReference type="ARBA" id="ARBA00022679"/>
    </source>
</evidence>
<feature type="region of interest" description="Disordered" evidence="13">
    <location>
        <begin position="409"/>
        <end position="449"/>
    </location>
</feature>
<feature type="compositionally biased region" description="Basic residues" evidence="13">
    <location>
        <begin position="580"/>
        <end position="590"/>
    </location>
</feature>
<evidence type="ECO:0000256" key="10">
    <source>
        <dbReference type="ARBA" id="ARBA00047770"/>
    </source>
</evidence>
<evidence type="ECO:0000256" key="8">
    <source>
        <dbReference type="ARBA" id="ARBA00023242"/>
    </source>
</evidence>
<dbReference type="Pfam" id="PF08123">
    <property type="entry name" value="DOT1"/>
    <property type="match status" value="1"/>
</dbReference>
<dbReference type="Gene3D" id="1.10.260.60">
    <property type="match status" value="1"/>
</dbReference>
<feature type="compositionally biased region" description="Low complexity" evidence="13">
    <location>
        <begin position="1136"/>
        <end position="1161"/>
    </location>
</feature>
<feature type="compositionally biased region" description="Basic residues" evidence="13">
    <location>
        <begin position="679"/>
        <end position="688"/>
    </location>
</feature>
<comment type="miscellaneous">
    <text evidence="11">In contrast to other lysine histone methyltransferases, it does not contain a SET domain, suggesting the existence of another mechanism for methylation of lysine residues of histones.</text>
</comment>
<evidence type="ECO:0000256" key="3">
    <source>
        <dbReference type="ARBA" id="ARBA00020987"/>
    </source>
</evidence>
<dbReference type="EMBL" id="ASGP02000008">
    <property type="protein sequence ID" value="KAH9493917.1"/>
    <property type="molecule type" value="Genomic_DNA"/>
</dbReference>
<evidence type="ECO:0000259" key="14">
    <source>
        <dbReference type="PROSITE" id="PS51569"/>
    </source>
</evidence>
<feature type="compositionally biased region" description="Polar residues" evidence="13">
    <location>
        <begin position="1390"/>
        <end position="1399"/>
    </location>
</feature>
<feature type="compositionally biased region" description="Polar residues" evidence="13">
    <location>
        <begin position="28"/>
        <end position="40"/>
    </location>
</feature>
<keyword evidence="4 11" id="KW-0489">Methyltransferase</keyword>
<keyword evidence="6 11" id="KW-0949">S-adenosyl-L-methionine</keyword>
<feature type="coiled-coil region" evidence="12">
    <location>
        <begin position="867"/>
        <end position="894"/>
    </location>
</feature>
<feature type="region of interest" description="Disordered" evidence="13">
    <location>
        <begin position="1203"/>
        <end position="1226"/>
    </location>
</feature>
<keyword evidence="16" id="KW-1185">Reference proteome</keyword>
<feature type="compositionally biased region" description="Polar residues" evidence="13">
    <location>
        <begin position="1662"/>
        <end position="1696"/>
    </location>
</feature>
<accession>A0A922L1H1</accession>
<feature type="compositionally biased region" description="Pro residues" evidence="13">
    <location>
        <begin position="1080"/>
        <end position="1090"/>
    </location>
</feature>
<feature type="compositionally biased region" description="Low complexity" evidence="13">
    <location>
        <begin position="1414"/>
        <end position="1437"/>
    </location>
</feature>
<comment type="catalytic activity">
    <reaction evidence="10 11">
        <text>L-lysyl(79)-[histone H3] + 3 S-adenosyl-L-methionine = N(6),N(6),N(6)-trimethyl-L-lysyl(79)-[histone H3] + 3 S-adenosyl-L-homocysteine + 3 H(+)</text>
        <dbReference type="Rhea" id="RHEA:60328"/>
        <dbReference type="Rhea" id="RHEA-COMP:15549"/>
        <dbReference type="Rhea" id="RHEA-COMP:15552"/>
        <dbReference type="ChEBI" id="CHEBI:15378"/>
        <dbReference type="ChEBI" id="CHEBI:29969"/>
        <dbReference type="ChEBI" id="CHEBI:57856"/>
        <dbReference type="ChEBI" id="CHEBI:59789"/>
        <dbReference type="ChEBI" id="CHEBI:61961"/>
        <dbReference type="EC" id="2.1.1.360"/>
    </reaction>
</comment>
<feature type="compositionally biased region" description="Polar residues" evidence="13">
    <location>
        <begin position="1020"/>
        <end position="1033"/>
    </location>
</feature>
<evidence type="ECO:0000313" key="15">
    <source>
        <dbReference type="EMBL" id="KAH9493917.1"/>
    </source>
</evidence>
<comment type="subcellular location">
    <subcellularLocation>
        <location evidence="1 11">Nucleus</location>
    </subcellularLocation>
</comment>
<feature type="compositionally biased region" description="Low complexity" evidence="13">
    <location>
        <begin position="1554"/>
        <end position="1576"/>
    </location>
</feature>
<reference evidence="15" key="1">
    <citation type="submission" date="2013-05" db="EMBL/GenBank/DDBJ databases">
        <authorList>
            <person name="Yim A.K.Y."/>
            <person name="Chan T.F."/>
            <person name="Ji K.M."/>
            <person name="Liu X.Y."/>
            <person name="Zhou J.W."/>
            <person name="Li R.Q."/>
            <person name="Yang K.Y."/>
            <person name="Li J."/>
            <person name="Li M."/>
            <person name="Law P.T.W."/>
            <person name="Wu Y.L."/>
            <person name="Cai Z.L."/>
            <person name="Qin H."/>
            <person name="Bao Y."/>
            <person name="Leung R.K.K."/>
            <person name="Ng P.K.S."/>
            <person name="Zou J."/>
            <person name="Zhong X.J."/>
            <person name="Ran P.X."/>
            <person name="Zhong N.S."/>
            <person name="Liu Z.G."/>
            <person name="Tsui S.K.W."/>
        </authorList>
    </citation>
    <scope>NUCLEOTIDE SEQUENCE</scope>
    <source>
        <strain evidence="15">Derf</strain>
        <tissue evidence="15">Whole organism</tissue>
    </source>
</reference>
<evidence type="ECO:0000256" key="12">
    <source>
        <dbReference type="SAM" id="Coils"/>
    </source>
</evidence>
<comment type="function">
    <text evidence="11">Histone methyltransferase that specifically trimethylates histone H3 to form H3K79me3. This methylation is required for telomere silencing and for the pachytene checkpoint during the meiotic cell cycle by allowing the recruitment of RAD9 to double strand breaks. Nucleosomes are preferred as substrate compared to free histone.</text>
</comment>
<dbReference type="PANTHER" id="PTHR21451:SF0">
    <property type="entry name" value="HISTONE-LYSINE N-METHYLTRANSFERASE, H3 LYSINE-79 SPECIFIC"/>
    <property type="match status" value="1"/>
</dbReference>
<name>A0A922L1H1_DERFA</name>
<keyword evidence="8 11" id="KW-0539">Nucleus</keyword>
<feature type="compositionally biased region" description="Low complexity" evidence="13">
    <location>
        <begin position="1644"/>
        <end position="1661"/>
    </location>
</feature>
<evidence type="ECO:0000256" key="7">
    <source>
        <dbReference type="ARBA" id="ARBA00022853"/>
    </source>
</evidence>
<protein>
    <recommendedName>
        <fullName evidence="3 11">Histone-lysine N-methyltransferase, H3 lysine-79 specific</fullName>
        <ecNumber evidence="2 11">2.1.1.360</ecNumber>
    </recommendedName>
    <alternativeName>
        <fullName evidence="9 11">Histone H3-K79 methyltransferase</fullName>
    </alternativeName>
</protein>
<dbReference type="SUPFAM" id="SSF53335">
    <property type="entry name" value="S-adenosyl-L-methionine-dependent methyltransferases"/>
    <property type="match status" value="1"/>
</dbReference>
<evidence type="ECO:0000256" key="4">
    <source>
        <dbReference type="ARBA" id="ARBA00022603"/>
    </source>
</evidence>
<feature type="region of interest" description="Disordered" evidence="13">
    <location>
        <begin position="1077"/>
        <end position="1107"/>
    </location>
</feature>
<dbReference type="Gene3D" id="3.40.50.150">
    <property type="entry name" value="Vaccinia Virus protein VP39"/>
    <property type="match status" value="1"/>
</dbReference>
<proteinExistence type="inferred from homology"/>
<evidence type="ECO:0000256" key="13">
    <source>
        <dbReference type="SAM" id="MobiDB-lite"/>
    </source>
</evidence>
<evidence type="ECO:0000256" key="2">
    <source>
        <dbReference type="ARBA" id="ARBA00012190"/>
    </source>
</evidence>
<dbReference type="InterPro" id="IPR029063">
    <property type="entry name" value="SAM-dependent_MTases_sf"/>
</dbReference>
<feature type="compositionally biased region" description="Acidic residues" evidence="13">
    <location>
        <begin position="633"/>
        <end position="642"/>
    </location>
</feature>
<evidence type="ECO:0000256" key="11">
    <source>
        <dbReference type="RuleBase" id="RU271113"/>
    </source>
</evidence>
<evidence type="ECO:0000313" key="16">
    <source>
        <dbReference type="Proteomes" id="UP000790347"/>
    </source>
</evidence>
<feature type="region of interest" description="Disordered" evidence="13">
    <location>
        <begin position="513"/>
        <end position="696"/>
    </location>
</feature>
<feature type="region of interest" description="Disordered" evidence="13">
    <location>
        <begin position="1"/>
        <end position="75"/>
    </location>
</feature>
<comment type="similarity">
    <text evidence="11">Belongs to the class I-like SAM-binding methyltransferase superfamily. DOT1 family.</text>
</comment>
<feature type="compositionally biased region" description="Low complexity" evidence="13">
    <location>
        <begin position="47"/>
        <end position="59"/>
    </location>
</feature>
<dbReference type="GO" id="GO:0000077">
    <property type="term" value="P:DNA damage checkpoint signaling"/>
    <property type="evidence" value="ECO:0007669"/>
    <property type="project" value="TreeGrafter"/>
</dbReference>
<feature type="compositionally biased region" description="Polar residues" evidence="13">
    <location>
        <begin position="1314"/>
        <end position="1326"/>
    </location>
</feature>
<dbReference type="GO" id="GO:0006281">
    <property type="term" value="P:DNA repair"/>
    <property type="evidence" value="ECO:0007669"/>
    <property type="project" value="TreeGrafter"/>
</dbReference>
<keyword evidence="7 11" id="KW-0156">Chromatin regulator</keyword>
<evidence type="ECO:0000256" key="9">
    <source>
        <dbReference type="ARBA" id="ARBA00029821"/>
    </source>
</evidence>
<feature type="region of interest" description="Disordered" evidence="13">
    <location>
        <begin position="1278"/>
        <end position="1331"/>
    </location>
</feature>
<dbReference type="PROSITE" id="PS51569">
    <property type="entry name" value="DOT1"/>
    <property type="match status" value="1"/>
</dbReference>
<feature type="domain" description="DOT1" evidence="14">
    <location>
        <begin position="94"/>
        <end position="406"/>
    </location>
</feature>
<feature type="region of interest" description="Disordered" evidence="13">
    <location>
        <begin position="466"/>
        <end position="497"/>
    </location>
</feature>
<dbReference type="Proteomes" id="UP000790347">
    <property type="component" value="Unassembled WGS sequence"/>
</dbReference>
<dbReference type="PANTHER" id="PTHR21451">
    <property type="entry name" value="HISTONE H3 METHYLTRANSFERASE"/>
    <property type="match status" value="1"/>
</dbReference>
<keyword evidence="5 11" id="KW-0808">Transferase</keyword>
<feature type="compositionally biased region" description="Low complexity" evidence="13">
    <location>
        <begin position="466"/>
        <end position="478"/>
    </location>
</feature>
<feature type="compositionally biased region" description="Low complexity" evidence="13">
    <location>
        <begin position="1215"/>
        <end position="1226"/>
    </location>
</feature>
<gene>
    <name evidence="15" type="primary">DOT1L</name>
    <name evidence="15" type="ORF">DERF_014642</name>
</gene>
<organism evidence="15 16">
    <name type="scientific">Dermatophagoides farinae</name>
    <name type="common">American house dust mite</name>
    <dbReference type="NCBI Taxonomy" id="6954"/>
    <lineage>
        <taxon>Eukaryota</taxon>
        <taxon>Metazoa</taxon>
        <taxon>Ecdysozoa</taxon>
        <taxon>Arthropoda</taxon>
        <taxon>Chelicerata</taxon>
        <taxon>Arachnida</taxon>
        <taxon>Acari</taxon>
        <taxon>Acariformes</taxon>
        <taxon>Sarcoptiformes</taxon>
        <taxon>Astigmata</taxon>
        <taxon>Psoroptidia</taxon>
        <taxon>Analgoidea</taxon>
        <taxon>Pyroglyphidae</taxon>
        <taxon>Dermatophagoidinae</taxon>
        <taxon>Dermatophagoides</taxon>
    </lineage>
</organism>
<feature type="compositionally biased region" description="Low complexity" evidence="13">
    <location>
        <begin position="412"/>
        <end position="430"/>
    </location>
</feature>
<reference evidence="15" key="2">
    <citation type="journal article" date="2022" name="Res Sq">
        <title>Comparative Genomics Reveals Insights into the Divergent Evolution of Astigmatic Mites and Household Pest Adaptations.</title>
        <authorList>
            <person name="Xiong Q."/>
            <person name="Wan A.T.-Y."/>
            <person name="Liu X.-Y."/>
            <person name="Fung C.S.-H."/>
            <person name="Xiao X."/>
            <person name="Malainual N."/>
            <person name="Hou J."/>
            <person name="Wang L."/>
            <person name="Wang M."/>
            <person name="Yang K."/>
            <person name="Cui Y."/>
            <person name="Leung E."/>
            <person name="Nong W."/>
            <person name="Shin S.-K."/>
            <person name="Au S."/>
            <person name="Jeong K.Y."/>
            <person name="Chew F.T."/>
            <person name="Hui J."/>
            <person name="Leung T.F."/>
            <person name="Tungtrongchitr A."/>
            <person name="Zhong N."/>
            <person name="Liu Z."/>
            <person name="Tsui S."/>
        </authorList>
    </citation>
    <scope>NUCLEOTIDE SEQUENCE</scope>
    <source>
        <strain evidence="15">Derf</strain>
        <tissue evidence="15">Whole organism</tissue>
    </source>
</reference>
<evidence type="ECO:0000256" key="6">
    <source>
        <dbReference type="ARBA" id="ARBA00022691"/>
    </source>
</evidence>